<dbReference type="InterPro" id="IPR035992">
    <property type="entry name" value="Ricin_B-like_lectins"/>
</dbReference>
<dbReference type="Pfam" id="PF00652">
    <property type="entry name" value="Ricin_B_lectin"/>
    <property type="match status" value="1"/>
</dbReference>
<dbReference type="Pfam" id="PF14200">
    <property type="entry name" value="RicinB_lectin_2"/>
    <property type="match status" value="1"/>
</dbReference>
<reference evidence="4" key="1">
    <citation type="journal article" date="2019" name="Int. J. Syst. Evol. Microbiol.">
        <title>The Global Catalogue of Microorganisms (GCM) 10K type strain sequencing project: providing services to taxonomists for standard genome sequencing and annotation.</title>
        <authorList>
            <consortium name="The Broad Institute Genomics Platform"/>
            <consortium name="The Broad Institute Genome Sequencing Center for Infectious Disease"/>
            <person name="Wu L."/>
            <person name="Ma J."/>
        </authorList>
    </citation>
    <scope>NUCLEOTIDE SEQUENCE [LARGE SCALE GENOMIC DNA]</scope>
    <source>
        <strain evidence="4">JCM 16928</strain>
    </source>
</reference>
<evidence type="ECO:0000256" key="1">
    <source>
        <dbReference type="SAM" id="MobiDB-lite"/>
    </source>
</evidence>
<name>A0ABP6XGF3_9ACTN</name>
<sequence length="729" mass="76727">MTAAALAGSGLQAAATPPVPPATTYTVSVGSSTTAYRFPDDSPASPYIDKDGTFYFQQSHALYEATASRQWNFYTGSNFDTATKSTAISGAVNPADSRDKNSDTTWRCNNSPTGLESTYVNGGAGSYSQRNYCDLIGTWVDPDTGNWIGLVHNEFTPQPFGDGLHYDSIDYAVSTNQGKVWTIKGHAITSPYSIKRGDNTAFPHETYDYGDGDQRLFVDTASGYFYVYYGSRIIPKAGEGGSNGGLAHVARAPLSGKMATGSWSKWYDGAWSQPGVGGLESNLVPVTAANQNGYTPTADDYSPANTGNVDEQVAAGQLPAKSDLFIMNITYNAYLGLYLGEPEVVSGVQTQRFYVTDNLATQKWYLIGDSGSYKSGSWYRWFLDPVNKTSSTIIGRSFRSYCSIACAGSDGEYADLAIDSTTPAAPPLDPAKTYRVANGNGRVLAQLSGGTTTTSLASATGSALEAWSFAPNGDGSYRIANASTGRLLGVDPTGVAGRAWGASLSVTSPGATGPTVGQQWFVVPNTSSTGALSGGYRLVNRYSGLVLGMSSQQGRLTESTPVRHWTNSTGDAVGGSRTAAEQALTMTAVGVVAGLSGVHVLKANGKALDDPDWSKTAGTQLITWSPSGQQNQSWNFALQADGTYTITNVYSQLCADAEGGFTAAGTKVIQWTCTGRPNQRWIVTEVASGAYLIVNAHSGLPMTTASSTDGSKVTQEPATGAAGQQWSVS</sequence>
<proteinExistence type="predicted"/>
<dbReference type="EMBL" id="BAABAA010000005">
    <property type="protein sequence ID" value="GAA3566801.1"/>
    <property type="molecule type" value="Genomic_DNA"/>
</dbReference>
<feature type="domain" description="Ricin B lectin" evidence="2">
    <location>
        <begin position="594"/>
        <end position="729"/>
    </location>
</feature>
<feature type="region of interest" description="Disordered" evidence="1">
    <location>
        <begin position="704"/>
        <end position="729"/>
    </location>
</feature>
<keyword evidence="4" id="KW-1185">Reference proteome</keyword>
<evidence type="ECO:0000313" key="4">
    <source>
        <dbReference type="Proteomes" id="UP001501222"/>
    </source>
</evidence>
<dbReference type="SMART" id="SM00458">
    <property type="entry name" value="RICIN"/>
    <property type="match status" value="2"/>
</dbReference>
<dbReference type="InterPro" id="IPR000772">
    <property type="entry name" value="Ricin_B_lectin"/>
</dbReference>
<protein>
    <recommendedName>
        <fullName evidence="2">Ricin B lectin domain-containing protein</fullName>
    </recommendedName>
</protein>
<evidence type="ECO:0000259" key="2">
    <source>
        <dbReference type="SMART" id="SM00458"/>
    </source>
</evidence>
<dbReference type="Gene3D" id="2.80.10.50">
    <property type="match status" value="2"/>
</dbReference>
<dbReference type="PROSITE" id="PS50231">
    <property type="entry name" value="RICIN_B_LECTIN"/>
    <property type="match status" value="1"/>
</dbReference>
<evidence type="ECO:0000313" key="3">
    <source>
        <dbReference type="EMBL" id="GAA3566801.1"/>
    </source>
</evidence>
<feature type="domain" description="Ricin B lectin" evidence="2">
    <location>
        <begin position="430"/>
        <end position="577"/>
    </location>
</feature>
<dbReference type="Proteomes" id="UP001501222">
    <property type="component" value="Unassembled WGS sequence"/>
</dbReference>
<accession>A0ABP6XGF3</accession>
<organism evidence="3 4">
    <name type="scientific">Kribbella ginsengisoli</name>
    <dbReference type="NCBI Taxonomy" id="363865"/>
    <lineage>
        <taxon>Bacteria</taxon>
        <taxon>Bacillati</taxon>
        <taxon>Actinomycetota</taxon>
        <taxon>Actinomycetes</taxon>
        <taxon>Propionibacteriales</taxon>
        <taxon>Kribbellaceae</taxon>
        <taxon>Kribbella</taxon>
    </lineage>
</organism>
<dbReference type="SUPFAM" id="SSF50370">
    <property type="entry name" value="Ricin B-like lectins"/>
    <property type="match status" value="2"/>
</dbReference>
<gene>
    <name evidence="3" type="ORF">GCM10022235_39360</name>
</gene>
<comment type="caution">
    <text evidence="3">The sequence shown here is derived from an EMBL/GenBank/DDBJ whole genome shotgun (WGS) entry which is preliminary data.</text>
</comment>
<dbReference type="CDD" id="cd00161">
    <property type="entry name" value="beta-trefoil_Ricin-like"/>
    <property type="match status" value="1"/>
</dbReference>